<sequence>MRSWGRLPTDVMREVERLEWDNATNLRGRLQGTRRFPISLTLKPPAAGDALMDIDHFHNWVNAWRQWSKQSQVKWVTRRYRVVGDVEVPERLDLGNVKELIEAIGPAAVKRSHIWAALMEPLLAVDRNLYDTLIRQILVVEQMSHRTAQQMAKVLPQLRKGIGAGYFLRGVPVQGIDTKFLETYNPLLTTLLDVIHSGELSEAGGLDAWLGCLPTPSNWLYIRPLCPEVRQQMGGFSVIQIPLEQFLEQPLPGRRVLVVENTKPGYALPELPETVAIFGGGRNTQWRIAPWLAERDVAYWGDIDSWGLTILAHARQALPGITALMMDHETLMAHMDFAVEEPRSTSLPAIGLHAEERMLFEGLIKSEQSIIRLEQEYLAQDYVLSKLYNWANGCTTKS</sequence>
<dbReference type="InterPro" id="IPR024537">
    <property type="entry name" value="DUF3322"/>
</dbReference>
<keyword evidence="4" id="KW-1185">Reference proteome</keyword>
<proteinExistence type="predicted"/>
<evidence type="ECO:0008006" key="5">
    <source>
        <dbReference type="Google" id="ProtNLM"/>
    </source>
</evidence>
<feature type="domain" description="DUF3322" evidence="2">
    <location>
        <begin position="8"/>
        <end position="193"/>
    </location>
</feature>
<evidence type="ECO:0000313" key="3">
    <source>
        <dbReference type="EMBL" id="SDT18233.1"/>
    </source>
</evidence>
<dbReference type="RefSeq" id="WP_090208613.1">
    <property type="nucleotide sequence ID" value="NZ_LT629777.1"/>
</dbReference>
<dbReference type="InterPro" id="IPR024534">
    <property type="entry name" value="JetD_C"/>
</dbReference>
<accession>A0A1H1Y9W0</accession>
<organism evidence="3 4">
    <name type="scientific">Pseudomonas asplenii</name>
    <dbReference type="NCBI Taxonomy" id="53407"/>
    <lineage>
        <taxon>Bacteria</taxon>
        <taxon>Pseudomonadati</taxon>
        <taxon>Pseudomonadota</taxon>
        <taxon>Gammaproteobacteria</taxon>
        <taxon>Pseudomonadales</taxon>
        <taxon>Pseudomonadaceae</taxon>
        <taxon>Pseudomonas</taxon>
    </lineage>
</organism>
<dbReference type="AlphaFoldDB" id="A0A1H1Y9W0"/>
<feature type="domain" description="Wadjet protein JetD C-terminal" evidence="1">
    <location>
        <begin position="216"/>
        <end position="385"/>
    </location>
</feature>
<reference evidence="4" key="1">
    <citation type="submission" date="2016-10" db="EMBL/GenBank/DDBJ databases">
        <authorList>
            <person name="Varghese N."/>
            <person name="Submissions S."/>
        </authorList>
    </citation>
    <scope>NUCLEOTIDE SEQUENCE [LARGE SCALE GENOMIC DNA]</scope>
    <source>
        <strain evidence="4">ATCC 23835</strain>
    </source>
</reference>
<dbReference type="PIRSF" id="PIRSF028408">
    <property type="entry name" value="UCP028408"/>
    <property type="match status" value="1"/>
</dbReference>
<dbReference type="Pfam" id="PF09983">
    <property type="entry name" value="JetD_C"/>
    <property type="match status" value="1"/>
</dbReference>
<dbReference type="GeneID" id="300209210"/>
<protein>
    <recommendedName>
        <fullName evidence="5">Wadjet protein JetD C-terminal domain-containing protein</fullName>
    </recommendedName>
</protein>
<evidence type="ECO:0000313" key="4">
    <source>
        <dbReference type="Proteomes" id="UP000199524"/>
    </source>
</evidence>
<name>A0A1H1Y9W0_9PSED</name>
<dbReference type="EMBL" id="LT629777">
    <property type="protein sequence ID" value="SDT18233.1"/>
    <property type="molecule type" value="Genomic_DNA"/>
</dbReference>
<dbReference type="Proteomes" id="UP000199524">
    <property type="component" value="Chromosome I"/>
</dbReference>
<evidence type="ECO:0000259" key="2">
    <source>
        <dbReference type="Pfam" id="PF11795"/>
    </source>
</evidence>
<evidence type="ECO:0000259" key="1">
    <source>
        <dbReference type="Pfam" id="PF09983"/>
    </source>
</evidence>
<dbReference type="InterPro" id="IPR014544">
    <property type="entry name" value="UCP028408"/>
</dbReference>
<dbReference type="Pfam" id="PF11795">
    <property type="entry name" value="DUF3322"/>
    <property type="match status" value="1"/>
</dbReference>
<gene>
    <name evidence="3" type="ORF">SAMN05216598_4307</name>
</gene>